<evidence type="ECO:0000256" key="1">
    <source>
        <dbReference type="ARBA" id="ARBA00004123"/>
    </source>
</evidence>
<comment type="similarity">
    <text evidence="9 10">Belongs to the histone deacetylase family. HD Type 1 subfamily.</text>
</comment>
<keyword evidence="6 10" id="KW-0805">Transcription regulation</keyword>
<feature type="compositionally biased region" description="Basic and acidic residues" evidence="14">
    <location>
        <begin position="430"/>
        <end position="450"/>
    </location>
</feature>
<dbReference type="SUPFAM" id="SSF52768">
    <property type="entry name" value="Arginase/deacetylase"/>
    <property type="match status" value="1"/>
</dbReference>
<dbReference type="RefSeq" id="XP_002291445.1">
    <property type="nucleotide sequence ID" value="XM_002291409.1"/>
</dbReference>
<evidence type="ECO:0000256" key="5">
    <source>
        <dbReference type="ARBA" id="ARBA00022853"/>
    </source>
</evidence>
<name>B8C5S2_THAPS</name>
<sequence length="450" mass="50250">MEPQSNPLSTDPTTLEASIPKGTSRRVSYFYDAEVGNYHYGQGHPMKPHRVRMTHNLVVNYGLYKQMDVFRPRLIQSNAMTRFHSDDYINFLKVITPDNMTDFTRQLQRFNVGEDCPVFDGLFEFCQLYTSGSIGGAARLNEDNADVVINWSGGLHHAKKAEASGFCYINDCVLAILELLKKHERVLYIDIDIHHGDGVEEAFYSTNRVMTVSFHKFGEYFPGTGDVLDTGYADGKNYAINFPLNDGMDDEAYHSIFKPVMSKVMEHFAPGAVVLQCGADSLSGDRLGCFNLSVKGHAECVNFVRSFNIPMLVLGGGGYTLRNVPRCWTYETAVVVGEPVNENLPFNDYYEYFGPDYTLHLPVSNMENLNSKEYLSKTKNQLIDILRDVEPVPGTQIQTGQVESQLNPRGVSMEIDEPSKSDGGNGSNNPDERGDSRLDGGKEHPAELAS</sequence>
<evidence type="ECO:0000256" key="4">
    <source>
        <dbReference type="ARBA" id="ARBA00022801"/>
    </source>
</evidence>
<feature type="binding site" evidence="13">
    <location>
        <position position="194"/>
    </location>
    <ligand>
        <name>a divalent metal cation</name>
        <dbReference type="ChEBI" id="CHEBI:60240"/>
    </ligand>
</feature>
<dbReference type="InterPro" id="IPR000286">
    <property type="entry name" value="HDACs"/>
</dbReference>
<dbReference type="PRINTS" id="PR01271">
    <property type="entry name" value="HISDACETLASE"/>
</dbReference>
<dbReference type="Pfam" id="PF00850">
    <property type="entry name" value="Hist_deacetyl"/>
    <property type="match status" value="1"/>
</dbReference>
<protein>
    <recommendedName>
        <fullName evidence="2 10">Histone deacetylase</fullName>
        <ecNumber evidence="2 10">3.5.1.98</ecNumber>
    </recommendedName>
</protein>
<evidence type="ECO:0000256" key="14">
    <source>
        <dbReference type="SAM" id="MobiDB-lite"/>
    </source>
</evidence>
<evidence type="ECO:0000256" key="8">
    <source>
        <dbReference type="ARBA" id="ARBA00023242"/>
    </source>
</evidence>
<feature type="binding site" evidence="13">
    <location>
        <position position="280"/>
    </location>
    <ligand>
        <name>a divalent metal cation</name>
        <dbReference type="ChEBI" id="CHEBI:60240"/>
    </ligand>
</feature>
<dbReference type="PANTHER" id="PTHR10625">
    <property type="entry name" value="HISTONE DEACETYLASE HDAC1-RELATED"/>
    <property type="match status" value="1"/>
</dbReference>
<feature type="binding site" evidence="12">
    <location>
        <position position="165"/>
    </location>
    <ligand>
        <name>substrate</name>
    </ligand>
</feature>
<evidence type="ECO:0000256" key="3">
    <source>
        <dbReference type="ARBA" id="ARBA00022491"/>
    </source>
</evidence>
<feature type="active site" description="Proton acceptor" evidence="11">
    <location>
        <position position="157"/>
    </location>
</feature>
<dbReference type="Proteomes" id="UP000001449">
    <property type="component" value="Chromosome 6"/>
</dbReference>
<feature type="compositionally biased region" description="Polar residues" evidence="14">
    <location>
        <begin position="395"/>
        <end position="407"/>
    </location>
</feature>
<dbReference type="InterPro" id="IPR037138">
    <property type="entry name" value="His_deacetylse_dom_sf"/>
</dbReference>
<dbReference type="AlphaFoldDB" id="B8C5S2"/>
<dbReference type="HOGENOM" id="CLU_007727_7_4_1"/>
<dbReference type="InterPro" id="IPR003084">
    <property type="entry name" value="HDAC_I/II"/>
</dbReference>
<dbReference type="PRINTS" id="PR01270">
    <property type="entry name" value="HDASUPER"/>
</dbReference>
<comment type="catalytic activity">
    <reaction evidence="10">
        <text>N(6)-acetyl-L-lysyl-[histone] + H2O = L-lysyl-[histone] + acetate</text>
        <dbReference type="Rhea" id="RHEA:58196"/>
        <dbReference type="Rhea" id="RHEA-COMP:9845"/>
        <dbReference type="Rhea" id="RHEA-COMP:11338"/>
        <dbReference type="ChEBI" id="CHEBI:15377"/>
        <dbReference type="ChEBI" id="CHEBI:29969"/>
        <dbReference type="ChEBI" id="CHEBI:30089"/>
        <dbReference type="ChEBI" id="CHEBI:61930"/>
        <dbReference type="EC" id="3.5.1.98"/>
    </reaction>
</comment>
<accession>B8C5S2</accession>
<evidence type="ECO:0000256" key="7">
    <source>
        <dbReference type="ARBA" id="ARBA00023163"/>
    </source>
</evidence>
<dbReference type="PANTHER" id="PTHR10625:SF44">
    <property type="entry name" value="HISTONE DEACETYLASE 19"/>
    <property type="match status" value="1"/>
</dbReference>
<dbReference type="GO" id="GO:0004407">
    <property type="term" value="F:histone deacetylase activity"/>
    <property type="evidence" value="ECO:0000318"/>
    <property type="project" value="GO_Central"/>
</dbReference>
<dbReference type="EMBL" id="CM000643">
    <property type="protein sequence ID" value="EED91552.1"/>
    <property type="molecule type" value="Genomic_DNA"/>
</dbReference>
<evidence type="ECO:0000256" key="9">
    <source>
        <dbReference type="ARBA" id="ARBA00061569"/>
    </source>
</evidence>
<proteinExistence type="inferred from homology"/>
<keyword evidence="8 10" id="KW-0539">Nucleus</keyword>
<evidence type="ECO:0000256" key="10">
    <source>
        <dbReference type="PIRNR" id="PIRNR037913"/>
    </source>
</evidence>
<dbReference type="GO" id="GO:0046872">
    <property type="term" value="F:metal ion binding"/>
    <property type="evidence" value="ECO:0007669"/>
    <property type="project" value="UniProtKB-KW"/>
</dbReference>
<evidence type="ECO:0000259" key="15">
    <source>
        <dbReference type="Pfam" id="PF00850"/>
    </source>
</evidence>
<dbReference type="InterPro" id="IPR023801">
    <property type="entry name" value="His_deacetylse_dom"/>
</dbReference>
<feature type="region of interest" description="Disordered" evidence="14">
    <location>
        <begin position="394"/>
        <end position="450"/>
    </location>
</feature>
<dbReference type="GO" id="GO:0040029">
    <property type="term" value="P:epigenetic regulation of gene expression"/>
    <property type="evidence" value="ECO:0000318"/>
    <property type="project" value="GO_Central"/>
</dbReference>
<feature type="binding site" evidence="12">
    <location>
        <position position="319"/>
    </location>
    <ligand>
        <name>substrate</name>
    </ligand>
</feature>
<feature type="binding site" evidence="12">
    <location>
        <position position="115"/>
    </location>
    <ligand>
        <name>substrate</name>
    </ligand>
</feature>
<keyword evidence="4 10" id="KW-0378">Hydrolase</keyword>
<feature type="domain" description="Histone deacetylase" evidence="15">
    <location>
        <begin position="44"/>
        <end position="334"/>
    </location>
</feature>
<reference evidence="16 17" key="2">
    <citation type="journal article" date="2008" name="Nature">
        <title>The Phaeodactylum genome reveals the evolutionary history of diatom genomes.</title>
        <authorList>
            <person name="Bowler C."/>
            <person name="Allen A.E."/>
            <person name="Badger J.H."/>
            <person name="Grimwood J."/>
            <person name="Jabbari K."/>
            <person name="Kuo A."/>
            <person name="Maheswari U."/>
            <person name="Martens C."/>
            <person name="Maumus F."/>
            <person name="Otillar R.P."/>
            <person name="Rayko E."/>
            <person name="Salamov A."/>
            <person name="Vandepoele K."/>
            <person name="Beszteri B."/>
            <person name="Gruber A."/>
            <person name="Heijde M."/>
            <person name="Katinka M."/>
            <person name="Mock T."/>
            <person name="Valentin K."/>
            <person name="Verret F."/>
            <person name="Berges J.A."/>
            <person name="Brownlee C."/>
            <person name="Cadoret J.P."/>
            <person name="Chiovitti A."/>
            <person name="Choi C.J."/>
            <person name="Coesel S."/>
            <person name="De Martino A."/>
            <person name="Detter J.C."/>
            <person name="Durkin C."/>
            <person name="Falciatore A."/>
            <person name="Fournet J."/>
            <person name="Haruta M."/>
            <person name="Huysman M.J."/>
            <person name="Jenkins B.D."/>
            <person name="Jiroutova K."/>
            <person name="Jorgensen R.E."/>
            <person name="Joubert Y."/>
            <person name="Kaplan A."/>
            <person name="Kroger N."/>
            <person name="Kroth P.G."/>
            <person name="La Roche J."/>
            <person name="Lindquist E."/>
            <person name="Lommer M."/>
            <person name="Martin-Jezequel V."/>
            <person name="Lopez P.J."/>
            <person name="Lucas S."/>
            <person name="Mangogna M."/>
            <person name="McGinnis K."/>
            <person name="Medlin L.K."/>
            <person name="Montsant A."/>
            <person name="Oudot-Le Secq M.P."/>
            <person name="Napoli C."/>
            <person name="Obornik M."/>
            <person name="Parker M.S."/>
            <person name="Petit J.L."/>
            <person name="Porcel B.M."/>
            <person name="Poulsen N."/>
            <person name="Robison M."/>
            <person name="Rychlewski L."/>
            <person name="Rynearson T.A."/>
            <person name="Schmutz J."/>
            <person name="Shapiro H."/>
            <person name="Siaut M."/>
            <person name="Stanley M."/>
            <person name="Sussman M.R."/>
            <person name="Taylor A.R."/>
            <person name="Vardi A."/>
            <person name="von Dassow P."/>
            <person name="Vyverman W."/>
            <person name="Willis A."/>
            <person name="Wyrwicz L.S."/>
            <person name="Rokhsar D.S."/>
            <person name="Weissenbach J."/>
            <person name="Armbrust E.V."/>
            <person name="Green B.R."/>
            <person name="Van de Peer Y."/>
            <person name="Grigoriev I.V."/>
        </authorList>
    </citation>
    <scope>NUCLEOTIDE SEQUENCE [LARGE SCALE GENOMIC DNA]</scope>
    <source>
        <strain evidence="16 17">CCMP1335</strain>
    </source>
</reference>
<evidence type="ECO:0000313" key="17">
    <source>
        <dbReference type="Proteomes" id="UP000001449"/>
    </source>
</evidence>
<dbReference type="EC" id="3.5.1.98" evidence="2 10"/>
<dbReference type="CDD" id="cd09991">
    <property type="entry name" value="HDAC_classI"/>
    <property type="match status" value="1"/>
</dbReference>
<dbReference type="KEGG" id="tps:THAPSDRAFT_41025"/>
<dbReference type="OMA" id="GKIMEWY"/>
<keyword evidence="7 10" id="KW-0804">Transcription</keyword>
<dbReference type="InParanoid" id="B8C5S2"/>
<evidence type="ECO:0000256" key="2">
    <source>
        <dbReference type="ARBA" id="ARBA00012111"/>
    </source>
</evidence>
<dbReference type="GO" id="GO:0141221">
    <property type="term" value="F:histone deacetylase activity, hydrolytic mechanism"/>
    <property type="evidence" value="ECO:0007669"/>
    <property type="project" value="UniProtKB-EC"/>
</dbReference>
<keyword evidence="17" id="KW-1185">Reference proteome</keyword>
<keyword evidence="13" id="KW-0479">Metal-binding</keyword>
<dbReference type="FunFam" id="3.40.800.20:FF:000001">
    <property type="entry name" value="Histone deacetylase"/>
    <property type="match status" value="1"/>
</dbReference>
<evidence type="ECO:0000256" key="11">
    <source>
        <dbReference type="PIRSR" id="PIRSR037913-1"/>
    </source>
</evidence>
<dbReference type="InterPro" id="IPR023696">
    <property type="entry name" value="Ureohydrolase_dom_sf"/>
</dbReference>
<feature type="binding site" evidence="13">
    <location>
        <position position="192"/>
    </location>
    <ligand>
        <name>a divalent metal cation</name>
        <dbReference type="ChEBI" id="CHEBI:60240"/>
    </ligand>
</feature>
<dbReference type="PaxDb" id="35128-Thaps41025"/>
<evidence type="ECO:0000256" key="13">
    <source>
        <dbReference type="PIRSR" id="PIRSR037913-3"/>
    </source>
</evidence>
<keyword evidence="3" id="KW-0678">Repressor</keyword>
<evidence type="ECO:0000256" key="6">
    <source>
        <dbReference type="ARBA" id="ARBA00023015"/>
    </source>
</evidence>
<dbReference type="STRING" id="35128.B8C5S2"/>
<reference evidence="16 17" key="1">
    <citation type="journal article" date="2004" name="Science">
        <title>The genome of the diatom Thalassiosira pseudonana: ecology, evolution, and metabolism.</title>
        <authorList>
            <person name="Armbrust E.V."/>
            <person name="Berges J.A."/>
            <person name="Bowler C."/>
            <person name="Green B.R."/>
            <person name="Martinez D."/>
            <person name="Putnam N.H."/>
            <person name="Zhou S."/>
            <person name="Allen A.E."/>
            <person name="Apt K.E."/>
            <person name="Bechner M."/>
            <person name="Brzezinski M.A."/>
            <person name="Chaal B.K."/>
            <person name="Chiovitti A."/>
            <person name="Davis A.K."/>
            <person name="Demarest M.S."/>
            <person name="Detter J.C."/>
            <person name="Glavina T."/>
            <person name="Goodstein D."/>
            <person name="Hadi M.Z."/>
            <person name="Hellsten U."/>
            <person name="Hildebrand M."/>
            <person name="Jenkins B.D."/>
            <person name="Jurka J."/>
            <person name="Kapitonov V.V."/>
            <person name="Kroger N."/>
            <person name="Lau W.W."/>
            <person name="Lane T.W."/>
            <person name="Larimer F.W."/>
            <person name="Lippmeier J.C."/>
            <person name="Lucas S."/>
            <person name="Medina M."/>
            <person name="Montsant A."/>
            <person name="Obornik M."/>
            <person name="Parker M.S."/>
            <person name="Palenik B."/>
            <person name="Pazour G.J."/>
            <person name="Richardson P.M."/>
            <person name="Rynearson T.A."/>
            <person name="Saito M.A."/>
            <person name="Schwartz D.C."/>
            <person name="Thamatrakoln K."/>
            <person name="Valentin K."/>
            <person name="Vardi A."/>
            <person name="Wilkerson F.P."/>
            <person name="Rokhsar D.S."/>
        </authorList>
    </citation>
    <scope>NUCLEOTIDE SEQUENCE [LARGE SCALE GENOMIC DNA]</scope>
    <source>
        <strain evidence="16 17">CCMP1335</strain>
    </source>
</reference>
<evidence type="ECO:0000313" key="16">
    <source>
        <dbReference type="EMBL" id="EED91552.1"/>
    </source>
</evidence>
<keyword evidence="5 10" id="KW-0156">Chromatin regulator</keyword>
<dbReference type="GO" id="GO:0000118">
    <property type="term" value="C:histone deacetylase complex"/>
    <property type="evidence" value="ECO:0000318"/>
    <property type="project" value="GO_Central"/>
</dbReference>
<dbReference type="GeneID" id="7442338"/>
<evidence type="ECO:0000256" key="12">
    <source>
        <dbReference type="PIRSR" id="PIRSR037913-2"/>
    </source>
</evidence>
<gene>
    <name evidence="16" type="ORF">THAPSDRAFT_41025</name>
</gene>
<dbReference type="eggNOG" id="KOG1342">
    <property type="taxonomic scope" value="Eukaryota"/>
</dbReference>
<organism evidence="16 17">
    <name type="scientific">Thalassiosira pseudonana</name>
    <name type="common">Marine diatom</name>
    <name type="synonym">Cyclotella nana</name>
    <dbReference type="NCBI Taxonomy" id="35128"/>
    <lineage>
        <taxon>Eukaryota</taxon>
        <taxon>Sar</taxon>
        <taxon>Stramenopiles</taxon>
        <taxon>Ochrophyta</taxon>
        <taxon>Bacillariophyta</taxon>
        <taxon>Coscinodiscophyceae</taxon>
        <taxon>Thalassiosirophycidae</taxon>
        <taxon>Thalassiosirales</taxon>
        <taxon>Thalassiosiraceae</taxon>
        <taxon>Thalassiosira</taxon>
    </lineage>
</organism>
<dbReference type="PIRSF" id="PIRSF037913">
    <property type="entry name" value="His_deacetylse_1"/>
    <property type="match status" value="1"/>
</dbReference>
<comment type="subcellular location">
    <subcellularLocation>
        <location evidence="1 10">Nucleus</location>
    </subcellularLocation>
</comment>
<dbReference type="Gene3D" id="3.40.800.20">
    <property type="entry name" value="Histone deacetylase domain"/>
    <property type="match status" value="1"/>
</dbReference>